<organism evidence="2 3">
    <name type="scientific">Orbilia ellipsospora</name>
    <dbReference type="NCBI Taxonomy" id="2528407"/>
    <lineage>
        <taxon>Eukaryota</taxon>
        <taxon>Fungi</taxon>
        <taxon>Dikarya</taxon>
        <taxon>Ascomycota</taxon>
        <taxon>Pezizomycotina</taxon>
        <taxon>Orbiliomycetes</taxon>
        <taxon>Orbiliales</taxon>
        <taxon>Orbiliaceae</taxon>
        <taxon>Orbilia</taxon>
    </lineage>
</organism>
<gene>
    <name evidence="2" type="ORF">TWF694_004715</name>
</gene>
<feature type="compositionally biased region" description="Basic and acidic residues" evidence="1">
    <location>
        <begin position="237"/>
        <end position="254"/>
    </location>
</feature>
<feature type="compositionally biased region" description="Basic and acidic residues" evidence="1">
    <location>
        <begin position="304"/>
        <end position="313"/>
    </location>
</feature>
<evidence type="ECO:0000313" key="3">
    <source>
        <dbReference type="Proteomes" id="UP001365542"/>
    </source>
</evidence>
<feature type="region of interest" description="Disordered" evidence="1">
    <location>
        <begin position="203"/>
        <end position="254"/>
    </location>
</feature>
<feature type="compositionally biased region" description="Polar residues" evidence="1">
    <location>
        <begin position="153"/>
        <end position="162"/>
    </location>
</feature>
<sequence>MAPNLSDNKVFQNLTHDFVKERLDQEWDYEIERSSGEKLQQNTNGDSNPTDGIKDHCSRAECSMGLRPMERLAQDGPFSPLHRRYLDPGYCQRVVELSQGRDLKVLFDSVNRDSFFSTKQSSYIGYLGDSLPGMALKKLAEANTPTQVALAPTTISIKSTPESDFDEDEAQNSSAISTQPESPLSLCYAASQPIMSILNTRTEDQSTLNDSQNHGGDMTEISKTSDVDLLDTLPISAKEKAPKQRSRKSDSLRERSDKWINCGYPGCLRKYLYLDRLKAHRIAFHGSDADPKMTKQPRNRNKKVHNDPDKLESQEEVASPPNKKVKKH</sequence>
<comment type="caution">
    <text evidence="2">The sequence shown here is derived from an EMBL/GenBank/DDBJ whole genome shotgun (WGS) entry which is preliminary data.</text>
</comment>
<dbReference type="EMBL" id="JAVHJO010000015">
    <property type="protein sequence ID" value="KAK6527735.1"/>
    <property type="molecule type" value="Genomic_DNA"/>
</dbReference>
<feature type="region of interest" description="Disordered" evidence="1">
    <location>
        <begin position="287"/>
        <end position="328"/>
    </location>
</feature>
<accession>A0AAV9WVX8</accession>
<feature type="compositionally biased region" description="Polar residues" evidence="1">
    <location>
        <begin position="203"/>
        <end position="214"/>
    </location>
</feature>
<dbReference type="Proteomes" id="UP001365542">
    <property type="component" value="Unassembled WGS sequence"/>
</dbReference>
<keyword evidence="3" id="KW-1185">Reference proteome</keyword>
<reference evidence="2 3" key="1">
    <citation type="submission" date="2019-10" db="EMBL/GenBank/DDBJ databases">
        <authorList>
            <person name="Palmer J.M."/>
        </authorList>
    </citation>
    <scope>NUCLEOTIDE SEQUENCE [LARGE SCALE GENOMIC DNA]</scope>
    <source>
        <strain evidence="2 3">TWF694</strain>
    </source>
</reference>
<protein>
    <recommendedName>
        <fullName evidence="4">C2H2-type domain-containing protein</fullName>
    </recommendedName>
</protein>
<feature type="region of interest" description="Disordered" evidence="1">
    <location>
        <begin position="153"/>
        <end position="179"/>
    </location>
</feature>
<feature type="compositionally biased region" description="Polar residues" evidence="1">
    <location>
        <begin position="37"/>
        <end position="50"/>
    </location>
</feature>
<evidence type="ECO:0000313" key="2">
    <source>
        <dbReference type="EMBL" id="KAK6527735.1"/>
    </source>
</evidence>
<feature type="region of interest" description="Disordered" evidence="1">
    <location>
        <begin position="33"/>
        <end position="54"/>
    </location>
</feature>
<proteinExistence type="predicted"/>
<name>A0AAV9WVX8_9PEZI</name>
<dbReference type="AlphaFoldDB" id="A0AAV9WVX8"/>
<evidence type="ECO:0000256" key="1">
    <source>
        <dbReference type="SAM" id="MobiDB-lite"/>
    </source>
</evidence>
<evidence type="ECO:0008006" key="4">
    <source>
        <dbReference type="Google" id="ProtNLM"/>
    </source>
</evidence>